<evidence type="ECO:0000313" key="9">
    <source>
        <dbReference type="Proteomes" id="UP000479756"/>
    </source>
</evidence>
<dbReference type="Gene3D" id="2.60.40.10">
    <property type="entry name" value="Immunoglobulins"/>
    <property type="match status" value="1"/>
</dbReference>
<evidence type="ECO:0000256" key="2">
    <source>
        <dbReference type="ARBA" id="ARBA00012652"/>
    </source>
</evidence>
<dbReference type="EC" id="3.2.1.40" evidence="2"/>
<dbReference type="GO" id="GO:0005975">
    <property type="term" value="P:carbohydrate metabolic process"/>
    <property type="evidence" value="ECO:0007669"/>
    <property type="project" value="InterPro"/>
</dbReference>
<evidence type="ECO:0000256" key="1">
    <source>
        <dbReference type="ARBA" id="ARBA00001445"/>
    </source>
</evidence>
<dbReference type="InterPro" id="IPR013783">
    <property type="entry name" value="Ig-like_fold"/>
</dbReference>
<dbReference type="Proteomes" id="UP000479756">
    <property type="component" value="Unassembled WGS sequence"/>
</dbReference>
<dbReference type="InterPro" id="IPR035396">
    <property type="entry name" value="Bac_rhamnosid6H"/>
</dbReference>
<evidence type="ECO:0000259" key="6">
    <source>
        <dbReference type="Pfam" id="PF17389"/>
    </source>
</evidence>
<gene>
    <name evidence="8" type="ORF">G3T37_14210</name>
</gene>
<dbReference type="AlphaFoldDB" id="A0A7C9TUZ8"/>
<dbReference type="InterPro" id="IPR013737">
    <property type="entry name" value="Bac_rhamnosid_N"/>
</dbReference>
<evidence type="ECO:0000256" key="3">
    <source>
        <dbReference type="ARBA" id="ARBA00022801"/>
    </source>
</evidence>
<dbReference type="EMBL" id="JAAGWZ010000005">
    <property type="protein sequence ID" value="NEM92503.1"/>
    <property type="molecule type" value="Genomic_DNA"/>
</dbReference>
<dbReference type="Gene3D" id="2.60.420.10">
    <property type="entry name" value="Maltose phosphorylase, domain 3"/>
    <property type="match status" value="1"/>
</dbReference>
<feature type="domain" description="Alpha-L-rhamnosidase concanavalin-like" evidence="4">
    <location>
        <begin position="321"/>
        <end position="419"/>
    </location>
</feature>
<evidence type="ECO:0000259" key="7">
    <source>
        <dbReference type="Pfam" id="PF17390"/>
    </source>
</evidence>
<dbReference type="Pfam" id="PF17389">
    <property type="entry name" value="Bac_rhamnosid6H"/>
    <property type="match status" value="1"/>
</dbReference>
<dbReference type="Gene3D" id="1.50.10.10">
    <property type="match status" value="1"/>
</dbReference>
<feature type="domain" description="Alpha-L-rhamnosidase six-hairpin glycosidase" evidence="6">
    <location>
        <begin position="424"/>
        <end position="771"/>
    </location>
</feature>
<dbReference type="PANTHER" id="PTHR33307:SF6">
    <property type="entry name" value="ALPHA-RHAMNOSIDASE (EUROFUNG)-RELATED"/>
    <property type="match status" value="1"/>
</dbReference>
<feature type="domain" description="Alpha-L-rhamnosidase C-terminal" evidence="7">
    <location>
        <begin position="773"/>
        <end position="848"/>
    </location>
</feature>
<keyword evidence="9" id="KW-1185">Reference proteome</keyword>
<dbReference type="Pfam" id="PF25788">
    <property type="entry name" value="Ig_Rha78A_N"/>
    <property type="match status" value="1"/>
</dbReference>
<dbReference type="SUPFAM" id="SSF48208">
    <property type="entry name" value="Six-hairpin glycosidases"/>
    <property type="match status" value="1"/>
</dbReference>
<keyword evidence="3 8" id="KW-0378">Hydrolase</keyword>
<organism evidence="8 9">
    <name type="scientific">Galbitalea soli</name>
    <dbReference type="NCBI Taxonomy" id="1268042"/>
    <lineage>
        <taxon>Bacteria</taxon>
        <taxon>Bacillati</taxon>
        <taxon>Actinomycetota</taxon>
        <taxon>Actinomycetes</taxon>
        <taxon>Micrococcales</taxon>
        <taxon>Microbacteriaceae</taxon>
        <taxon>Galbitalea</taxon>
    </lineage>
</organism>
<evidence type="ECO:0000259" key="5">
    <source>
        <dbReference type="Pfam" id="PF08531"/>
    </source>
</evidence>
<name>A0A7C9TUZ8_9MICO</name>
<dbReference type="RefSeq" id="WP_163474557.1">
    <property type="nucleotide sequence ID" value="NZ_JAAGWZ010000005.1"/>
</dbReference>
<comment type="caution">
    <text evidence="8">The sequence shown here is derived from an EMBL/GenBank/DDBJ whole genome shotgun (WGS) entry which is preliminary data.</text>
</comment>
<evidence type="ECO:0000259" key="4">
    <source>
        <dbReference type="Pfam" id="PF05592"/>
    </source>
</evidence>
<sequence length="945" mass="101433">MSTDTTTVRVASVRAELRTDSTDVAVPAPRLSWKSAATTPAWLQASAELRDGSGDTVTVEGRDSVLVEWPFTPLAPRERRTVSVRVTGVDGSTSEWSEPIEVVAAFLAEGEWSAPLVGLAEPAAAAQPALLRHEFATEAEVSRATLYATAHGAYQVWINGAEVDNQILKPGWTSYQWHLVHETTDVTALLRQGDNAIGVSLAGAWYTENFGFRDSASRFYGEQPAVAAQLVIEYTDGRTETVLTGADWRATGDGPVVASGIYAGESYDATREQAGWTEPGFDDSAWSAAAVQGDTVPTPQPRIAPAVRAIEEVAVREVITSPSGARILDFGQNLVGRLRITVRGERGTTLTLRHAEVLEHGELGIRPLRNAAATDHFTLAGTGEETWEPRFTFHGFRYAQLDGLAGELDASDVTAVVIHSDMARTGWFDSSHALVNRLHENVVWGMRGNFLYLPTDCPQRDERLGWTGDIQVFSPTASFLYEADAFLTGWLVDLALEQKAADGVVPFIIPSVLPGRPGAAAAWGDAATVVPTVLHERFGNLGVVADQYESMKAWADTLLGMAGDRMLWEDHFQFGDWLDPDASPDFPADAKTDADIVASAYLYRSVDFVVRAAELLGNAADAARYGELRSRIHAAFLAEYVAESGRMMSDAQTGYATAIMFGLYRDEAQRLAMGARLAVLVRSAGYRIGTGFVGTPLITDALTDTGHADTAARLLTQTENPSWLYPVTMGATTIWERWDSMLEDGTINPGEMTSFNHYALGAVADWLHRSVAGLAPAEPGYRTLRIQPHLLDGFDHATATHDTPYGIATAGWVRDGDTVTVSVVIPANTTAVVTLPGTDDVHEVGSGEHQWTVGAAAAPVAPGAVTTESSLAAVIDDPEAYAAVWQAIAAHSPEQAQIFRRHTKWTEGRALGEAFFQLSPSMQAEIGAALDALNAGRGAGTGATA</sequence>
<dbReference type="InterPro" id="IPR008902">
    <property type="entry name" value="Rhamnosid_concanavalin"/>
</dbReference>
<dbReference type="InterPro" id="IPR016007">
    <property type="entry name" value="Alpha_rhamnosid"/>
</dbReference>
<protein>
    <recommendedName>
        <fullName evidence="2">alpha-L-rhamnosidase</fullName>
        <ecNumber evidence="2">3.2.1.40</ecNumber>
    </recommendedName>
</protein>
<reference evidence="8 9" key="1">
    <citation type="journal article" date="2014" name="Int. J. Syst. Evol. Microbiol.">
        <title>Description of Galbitalea soli gen. nov., sp. nov., and Frondihabitans sucicola sp. nov.</title>
        <authorList>
            <person name="Kim S.J."/>
            <person name="Lim J.M."/>
            <person name="Ahn J.H."/>
            <person name="Weon H.Y."/>
            <person name="Hamada M."/>
            <person name="Suzuki K."/>
            <person name="Ahn T.Y."/>
            <person name="Kwon S.W."/>
        </authorList>
    </citation>
    <scope>NUCLEOTIDE SEQUENCE [LARGE SCALE GENOMIC DNA]</scope>
    <source>
        <strain evidence="8 9">NBRC 108727</strain>
    </source>
</reference>
<dbReference type="Gene3D" id="2.60.120.260">
    <property type="entry name" value="Galactose-binding domain-like"/>
    <property type="match status" value="2"/>
</dbReference>
<dbReference type="Pfam" id="PF05592">
    <property type="entry name" value="Bac_rhamnosid"/>
    <property type="match status" value="1"/>
</dbReference>
<proteinExistence type="predicted"/>
<dbReference type="GO" id="GO:0030596">
    <property type="term" value="F:alpha-L-rhamnosidase activity"/>
    <property type="evidence" value="ECO:0007669"/>
    <property type="project" value="UniProtKB-EC"/>
</dbReference>
<feature type="domain" description="Bacterial alpha-L-rhamnosidase N-terminal" evidence="5">
    <location>
        <begin position="140"/>
        <end position="309"/>
    </location>
</feature>
<dbReference type="Pfam" id="PF08531">
    <property type="entry name" value="Bac_rhamnosid_N"/>
    <property type="match status" value="1"/>
</dbReference>
<dbReference type="PANTHER" id="PTHR33307">
    <property type="entry name" value="ALPHA-RHAMNOSIDASE (EUROFUNG)"/>
    <property type="match status" value="1"/>
</dbReference>
<dbReference type="InterPro" id="IPR008928">
    <property type="entry name" value="6-hairpin_glycosidase_sf"/>
</dbReference>
<dbReference type="Pfam" id="PF17390">
    <property type="entry name" value="Bac_rhamnosid_C"/>
    <property type="match status" value="1"/>
</dbReference>
<dbReference type="PIRSF" id="PIRSF010631">
    <property type="entry name" value="A-rhamnsds"/>
    <property type="match status" value="1"/>
</dbReference>
<dbReference type="InterPro" id="IPR035398">
    <property type="entry name" value="Bac_rhamnosid_C"/>
</dbReference>
<accession>A0A7C9TUZ8</accession>
<comment type="catalytic activity">
    <reaction evidence="1">
        <text>Hydrolysis of terminal non-reducing alpha-L-rhamnose residues in alpha-L-rhamnosides.</text>
        <dbReference type="EC" id="3.2.1.40"/>
    </reaction>
</comment>
<evidence type="ECO:0000313" key="8">
    <source>
        <dbReference type="EMBL" id="NEM92503.1"/>
    </source>
</evidence>
<dbReference type="InterPro" id="IPR012341">
    <property type="entry name" value="6hp_glycosidase-like_sf"/>
</dbReference>